<feature type="non-terminal residue" evidence="1">
    <location>
        <position position="1"/>
    </location>
</feature>
<organism evidence="1 2">
    <name type="scientific">Clonostachys rhizophaga</name>
    <dbReference type="NCBI Taxonomy" id="160324"/>
    <lineage>
        <taxon>Eukaryota</taxon>
        <taxon>Fungi</taxon>
        <taxon>Dikarya</taxon>
        <taxon>Ascomycota</taxon>
        <taxon>Pezizomycotina</taxon>
        <taxon>Sordariomycetes</taxon>
        <taxon>Hypocreomycetidae</taxon>
        <taxon>Hypocreales</taxon>
        <taxon>Bionectriaceae</taxon>
        <taxon>Clonostachys</taxon>
    </lineage>
</organism>
<dbReference type="AlphaFoldDB" id="A0A9N9VN82"/>
<proteinExistence type="predicted"/>
<dbReference type="OrthoDB" id="5423490at2759"/>
<comment type="caution">
    <text evidence="1">The sequence shown here is derived from an EMBL/GenBank/DDBJ whole genome shotgun (WGS) entry which is preliminary data.</text>
</comment>
<evidence type="ECO:0000313" key="2">
    <source>
        <dbReference type="Proteomes" id="UP000696573"/>
    </source>
</evidence>
<accession>A0A9N9VN82</accession>
<protein>
    <submittedName>
        <fullName evidence="1">Uncharacterized protein</fullName>
    </submittedName>
</protein>
<gene>
    <name evidence="1" type="ORF">CRHIZ90672A_00011993</name>
</gene>
<dbReference type="EMBL" id="CABFNQ020000700">
    <property type="protein sequence ID" value="CAH0024808.1"/>
    <property type="molecule type" value="Genomic_DNA"/>
</dbReference>
<dbReference type="Proteomes" id="UP000696573">
    <property type="component" value="Unassembled WGS sequence"/>
</dbReference>
<evidence type="ECO:0000313" key="1">
    <source>
        <dbReference type="EMBL" id="CAH0024808.1"/>
    </source>
</evidence>
<reference evidence="1" key="1">
    <citation type="submission" date="2021-10" db="EMBL/GenBank/DDBJ databases">
        <authorList>
            <person name="Piombo E."/>
        </authorList>
    </citation>
    <scope>NUCLEOTIDE SEQUENCE</scope>
</reference>
<name>A0A9N9VN82_9HYPO</name>
<keyword evidence="2" id="KW-1185">Reference proteome</keyword>
<sequence length="149" mass="17033">MGLGLTARPPCRHDTELLTHRHSYAVSHTKRHLRNPEALLSRDGNGYMHFQRGTHGDWGDVLCFHTYVGQSEWRHKHYDSMPEGYEEPSPRDLSNFDLTIGAGSAIEGCRIPIDFFADNTPWRKVKAELERSIFKLHPDAYPSNSDVDS</sequence>